<dbReference type="InterPro" id="IPR003782">
    <property type="entry name" value="SCO1/SenC"/>
</dbReference>
<evidence type="ECO:0000256" key="4">
    <source>
        <dbReference type="PIRSR" id="PIRSR603782-2"/>
    </source>
</evidence>
<evidence type="ECO:0000313" key="6">
    <source>
        <dbReference type="EMBL" id="RNI33372.1"/>
    </source>
</evidence>
<name>A0A3M9N6D9_9BACT</name>
<evidence type="ECO:0000259" key="5">
    <source>
        <dbReference type="PROSITE" id="PS51352"/>
    </source>
</evidence>
<dbReference type="Gene3D" id="3.40.30.10">
    <property type="entry name" value="Glutaredoxin"/>
    <property type="match status" value="1"/>
</dbReference>
<keyword evidence="3" id="KW-0479">Metal-binding</keyword>
<proteinExistence type="inferred from homology"/>
<dbReference type="PANTHER" id="PTHR12151:SF25">
    <property type="entry name" value="LINALOOL DEHYDRATASE_ISOMERASE DOMAIN-CONTAINING PROTEIN"/>
    <property type="match status" value="1"/>
</dbReference>
<dbReference type="EMBL" id="RJJR01000021">
    <property type="protein sequence ID" value="RNI33372.1"/>
    <property type="molecule type" value="Genomic_DNA"/>
</dbReference>
<feature type="binding site" evidence="3">
    <location>
        <position position="92"/>
    </location>
    <ligand>
        <name>Cu cation</name>
        <dbReference type="ChEBI" id="CHEBI:23378"/>
    </ligand>
</feature>
<dbReference type="RefSeq" id="WP_123122368.1">
    <property type="nucleotide sequence ID" value="NZ_RJJR01000021.1"/>
</dbReference>
<dbReference type="GO" id="GO:0046872">
    <property type="term" value="F:metal ion binding"/>
    <property type="evidence" value="ECO:0007669"/>
    <property type="project" value="UniProtKB-KW"/>
</dbReference>
<comment type="similarity">
    <text evidence="1">Belongs to the SCO1/2 family.</text>
</comment>
<keyword evidence="2 3" id="KW-0186">Copper</keyword>
<gene>
    <name evidence="6" type="ORF">EFY79_19160</name>
</gene>
<dbReference type="CDD" id="cd02968">
    <property type="entry name" value="SCO"/>
    <property type="match status" value="1"/>
</dbReference>
<dbReference type="InterPro" id="IPR036249">
    <property type="entry name" value="Thioredoxin-like_sf"/>
</dbReference>
<dbReference type="PROSITE" id="PS51352">
    <property type="entry name" value="THIOREDOXIN_2"/>
    <property type="match status" value="1"/>
</dbReference>
<evidence type="ECO:0000256" key="1">
    <source>
        <dbReference type="ARBA" id="ARBA00010996"/>
    </source>
</evidence>
<keyword evidence="7" id="KW-1185">Reference proteome</keyword>
<sequence length="237" mass="27222">MNKKAFTALMVAILLPLSGYLLVSYYSDRAVQMPRRYFYDSVNVSQKGGKFSYDTVWHRVENLHFTNQLGQQVSLDDLKGKILVIDFFFTHCPTICPKLAVSMKKLQNSFPNNDSIVQFVSLSIDPAHDSLTQLRKWASRFNINPDTWWLGTGNKDSIYNFAFNELKASVADSDIDTAFIHTENFFLLDKERVVRGWFNGLDSVAQSKLVRDIPLLMLEKDQKRSFKDFLKGLLKSS</sequence>
<dbReference type="OrthoDB" id="9811998at2"/>
<dbReference type="Pfam" id="PF02630">
    <property type="entry name" value="SCO1-SenC"/>
    <property type="match status" value="1"/>
</dbReference>
<feature type="binding site" evidence="3">
    <location>
        <position position="181"/>
    </location>
    <ligand>
        <name>Cu cation</name>
        <dbReference type="ChEBI" id="CHEBI:23378"/>
    </ligand>
</feature>
<protein>
    <submittedName>
        <fullName evidence="6">SCO family protein</fullName>
    </submittedName>
</protein>
<dbReference type="Proteomes" id="UP000267223">
    <property type="component" value="Unassembled WGS sequence"/>
</dbReference>
<evidence type="ECO:0000256" key="2">
    <source>
        <dbReference type="ARBA" id="ARBA00023008"/>
    </source>
</evidence>
<comment type="caution">
    <text evidence="6">The sequence shown here is derived from an EMBL/GenBank/DDBJ whole genome shotgun (WGS) entry which is preliminary data.</text>
</comment>
<dbReference type="SUPFAM" id="SSF52833">
    <property type="entry name" value="Thioredoxin-like"/>
    <property type="match status" value="1"/>
</dbReference>
<reference evidence="6 7" key="1">
    <citation type="submission" date="2018-11" db="EMBL/GenBank/DDBJ databases">
        <title>Draft genome sequence of Ferruginibacter sp. BO-59.</title>
        <authorList>
            <person name="Im W.T."/>
        </authorList>
    </citation>
    <scope>NUCLEOTIDE SEQUENCE [LARGE SCALE GENOMIC DNA]</scope>
    <source>
        <strain evidence="6 7">BO-59</strain>
    </source>
</reference>
<feature type="domain" description="Thioredoxin" evidence="5">
    <location>
        <begin position="54"/>
        <end position="223"/>
    </location>
</feature>
<dbReference type="AlphaFoldDB" id="A0A3M9N6D9"/>
<evidence type="ECO:0000313" key="7">
    <source>
        <dbReference type="Proteomes" id="UP000267223"/>
    </source>
</evidence>
<feature type="disulfide bond" description="Redox-active" evidence="4">
    <location>
        <begin position="92"/>
        <end position="96"/>
    </location>
</feature>
<dbReference type="PANTHER" id="PTHR12151">
    <property type="entry name" value="ELECTRON TRANSPORT PROTIN SCO1/SENC FAMILY MEMBER"/>
    <property type="match status" value="1"/>
</dbReference>
<organism evidence="6 7">
    <name type="scientific">Hanamia caeni</name>
    <dbReference type="NCBI Taxonomy" id="2294116"/>
    <lineage>
        <taxon>Bacteria</taxon>
        <taxon>Pseudomonadati</taxon>
        <taxon>Bacteroidota</taxon>
        <taxon>Chitinophagia</taxon>
        <taxon>Chitinophagales</taxon>
        <taxon>Chitinophagaceae</taxon>
        <taxon>Hanamia</taxon>
    </lineage>
</organism>
<evidence type="ECO:0000256" key="3">
    <source>
        <dbReference type="PIRSR" id="PIRSR603782-1"/>
    </source>
</evidence>
<accession>A0A3M9N6D9</accession>
<feature type="binding site" evidence="3">
    <location>
        <position position="96"/>
    </location>
    <ligand>
        <name>Cu cation</name>
        <dbReference type="ChEBI" id="CHEBI:23378"/>
    </ligand>
</feature>
<keyword evidence="4" id="KW-1015">Disulfide bond</keyword>
<dbReference type="InterPro" id="IPR013766">
    <property type="entry name" value="Thioredoxin_domain"/>
</dbReference>